<dbReference type="EMBL" id="NKFA01000008">
    <property type="protein sequence ID" value="OXI42135.1"/>
    <property type="molecule type" value="Genomic_DNA"/>
</dbReference>
<evidence type="ECO:0000313" key="2">
    <source>
        <dbReference type="EMBL" id="OXI42135.1"/>
    </source>
</evidence>
<keyword evidence="1 2" id="KW-0812">Transmembrane</keyword>
<dbReference type="Proteomes" id="UP000214600">
    <property type="component" value="Unassembled WGS sequence"/>
</dbReference>
<keyword evidence="1" id="KW-1133">Transmembrane helix</keyword>
<protein>
    <submittedName>
        <fullName evidence="2">Transmembrane Fragile-X-F family protein</fullName>
    </submittedName>
</protein>
<proteinExistence type="predicted"/>
<name>A0A228IIY0_9BURK</name>
<keyword evidence="1" id="KW-0472">Membrane</keyword>
<sequence length="68" mass="7389">MKLLPCIFLILLALKLAGIGVVATWSWWLVTMPLWIGVATLAGLILFGGGLAIVGAAVATFWPRKRRR</sequence>
<gene>
    <name evidence="2" type="ORF">CFB84_23120</name>
</gene>
<comment type="caution">
    <text evidence="2">The sequence shown here is derived from an EMBL/GenBank/DDBJ whole genome shotgun (WGS) entry which is preliminary data.</text>
</comment>
<organism evidence="2 3">
    <name type="scientific">Burkholderia aenigmatica</name>
    <dbReference type="NCBI Taxonomy" id="2015348"/>
    <lineage>
        <taxon>Bacteria</taxon>
        <taxon>Pseudomonadati</taxon>
        <taxon>Pseudomonadota</taxon>
        <taxon>Betaproteobacteria</taxon>
        <taxon>Burkholderiales</taxon>
        <taxon>Burkholderiaceae</taxon>
        <taxon>Burkholderia</taxon>
        <taxon>Burkholderia cepacia complex</taxon>
    </lineage>
</organism>
<reference evidence="3" key="1">
    <citation type="submission" date="2017-06" db="EMBL/GenBank/DDBJ databases">
        <authorList>
            <person name="LiPuma J."/>
            <person name="Spilker T."/>
        </authorList>
    </citation>
    <scope>NUCLEOTIDE SEQUENCE [LARGE SCALE GENOMIC DNA]</scope>
    <source>
        <strain evidence="3">AU17325</strain>
    </source>
</reference>
<evidence type="ECO:0000313" key="3">
    <source>
        <dbReference type="Proteomes" id="UP000214600"/>
    </source>
</evidence>
<dbReference type="RefSeq" id="WP_089452164.1">
    <property type="nucleotide sequence ID" value="NZ_NKFA01000008.1"/>
</dbReference>
<reference evidence="2 3" key="2">
    <citation type="submission" date="2017-08" db="EMBL/GenBank/DDBJ databases">
        <title>WGS of novel Burkholderia cepaca complex species.</title>
        <authorList>
            <person name="Lipuma J."/>
            <person name="Spilker T."/>
        </authorList>
    </citation>
    <scope>NUCLEOTIDE SEQUENCE [LARGE SCALE GENOMIC DNA]</scope>
    <source>
        <strain evidence="2 3">AU17325</strain>
    </source>
</reference>
<dbReference type="AlphaFoldDB" id="A0A228IIY0"/>
<feature type="transmembrane region" description="Helical" evidence="1">
    <location>
        <begin position="34"/>
        <end position="62"/>
    </location>
</feature>
<evidence type="ECO:0000256" key="1">
    <source>
        <dbReference type="SAM" id="Phobius"/>
    </source>
</evidence>
<accession>A0A228IIY0</accession>